<keyword evidence="5" id="KW-1185">Reference proteome</keyword>
<reference evidence="4" key="1">
    <citation type="submission" date="2014-11" db="EMBL/GenBank/DDBJ databases">
        <authorList>
            <person name="Hornung B.V."/>
        </authorList>
    </citation>
    <scope>NUCLEOTIDE SEQUENCE</scope>
    <source>
        <strain evidence="4">INE</strain>
    </source>
</reference>
<dbReference type="InterPro" id="IPR011010">
    <property type="entry name" value="DNA_brk_join_enz"/>
</dbReference>
<accession>A0A8S0XWB8</accession>
<gene>
    <name evidence="3" type="ORF">DEACI_1580</name>
    <name evidence="4" type="ORF">DEACI_3398</name>
</gene>
<dbReference type="PROSITE" id="PS51898">
    <property type="entry name" value="TYR_RECOMBINASE"/>
    <property type="match status" value="1"/>
</dbReference>
<proteinExistence type="predicted"/>
<dbReference type="GO" id="GO:0003677">
    <property type="term" value="F:DNA binding"/>
    <property type="evidence" value="ECO:0007669"/>
    <property type="project" value="InterPro"/>
</dbReference>
<dbReference type="Proteomes" id="UP000836597">
    <property type="component" value="Chromosome"/>
</dbReference>
<dbReference type="SUPFAM" id="SSF56349">
    <property type="entry name" value="DNA breaking-rejoining enzymes"/>
    <property type="match status" value="1"/>
</dbReference>
<evidence type="ECO:0000313" key="4">
    <source>
        <dbReference type="EMBL" id="CEJ08916.1"/>
    </source>
</evidence>
<dbReference type="Proteomes" id="UP001071230">
    <property type="component" value="Unassembled WGS sequence"/>
</dbReference>
<dbReference type="EMBL" id="LR746496">
    <property type="protein sequence ID" value="CAA7600927.1"/>
    <property type="molecule type" value="Genomic_DNA"/>
</dbReference>
<evidence type="ECO:0000256" key="1">
    <source>
        <dbReference type="ARBA" id="ARBA00023172"/>
    </source>
</evidence>
<dbReference type="EMBL" id="CDGJ01000104">
    <property type="protein sequence ID" value="CEJ08916.1"/>
    <property type="molecule type" value="Genomic_DNA"/>
</dbReference>
<protein>
    <submittedName>
        <fullName evidence="3">Phage integrase family</fullName>
    </submittedName>
</protein>
<evidence type="ECO:0000259" key="2">
    <source>
        <dbReference type="PROSITE" id="PS51898"/>
    </source>
</evidence>
<dbReference type="RefSeq" id="WP_372503673.1">
    <property type="nucleotide sequence ID" value="NZ_CDGJ01000104.1"/>
</dbReference>
<feature type="domain" description="Tyr recombinase" evidence="2">
    <location>
        <begin position="1"/>
        <end position="113"/>
    </location>
</feature>
<reference evidence="3" key="2">
    <citation type="submission" date="2020-01" db="EMBL/GenBank/DDBJ databases">
        <authorList>
            <person name="Hornung B."/>
        </authorList>
    </citation>
    <scope>NUCLEOTIDE SEQUENCE</scope>
    <source>
        <strain evidence="3">PacBioINE</strain>
    </source>
</reference>
<evidence type="ECO:0000313" key="3">
    <source>
        <dbReference type="EMBL" id="CAA7600927.1"/>
    </source>
</evidence>
<dbReference type="InterPro" id="IPR013762">
    <property type="entry name" value="Integrase-like_cat_sf"/>
</dbReference>
<dbReference type="AlphaFoldDB" id="A0A8S0XWB8"/>
<dbReference type="Pfam" id="PF00589">
    <property type="entry name" value="Phage_integrase"/>
    <property type="match status" value="1"/>
</dbReference>
<dbReference type="Gene3D" id="1.10.443.10">
    <property type="entry name" value="Intergrase catalytic core"/>
    <property type="match status" value="1"/>
</dbReference>
<dbReference type="GO" id="GO:0006310">
    <property type="term" value="P:DNA recombination"/>
    <property type="evidence" value="ECO:0007669"/>
    <property type="project" value="UniProtKB-KW"/>
</dbReference>
<sequence>MPLAQPCAIHRVISSLFPSVDCPILFLTQRGPYKGMQSTNIWRVAARIMEEASIRRSKGDRKGFHIFRHHLATTLLSNGVPQAVISDTLGHTAPGSVEAYLSADFVHLKEYALSTACFPVSEGVFAEPF</sequence>
<dbReference type="GO" id="GO:0015074">
    <property type="term" value="P:DNA integration"/>
    <property type="evidence" value="ECO:0007669"/>
    <property type="project" value="InterPro"/>
</dbReference>
<name>A0A8S0XWB8_9FIRM</name>
<dbReference type="InterPro" id="IPR002104">
    <property type="entry name" value="Integrase_catalytic"/>
</dbReference>
<keyword evidence="1" id="KW-0233">DNA recombination</keyword>
<dbReference type="KEGG" id="aacx:DEACI_1580"/>
<organism evidence="3">
    <name type="scientific">Acididesulfobacillus acetoxydans</name>
    <dbReference type="NCBI Taxonomy" id="1561005"/>
    <lineage>
        <taxon>Bacteria</taxon>
        <taxon>Bacillati</taxon>
        <taxon>Bacillota</taxon>
        <taxon>Clostridia</taxon>
        <taxon>Eubacteriales</taxon>
        <taxon>Peptococcaceae</taxon>
        <taxon>Acididesulfobacillus</taxon>
    </lineage>
</organism>
<evidence type="ECO:0000313" key="5">
    <source>
        <dbReference type="Proteomes" id="UP001071230"/>
    </source>
</evidence>